<proteinExistence type="predicted"/>
<reference evidence="1" key="1">
    <citation type="submission" date="2020-02" db="EMBL/GenBank/DDBJ databases">
        <authorList>
            <person name="Meier V. D."/>
        </authorList>
    </citation>
    <scope>NUCLEOTIDE SEQUENCE</scope>
    <source>
        <strain evidence="1">AVDCRST_MAG28</strain>
    </source>
</reference>
<name>A0A6J4QWK8_9ACTN</name>
<feature type="non-terminal residue" evidence="1">
    <location>
        <position position="1"/>
    </location>
</feature>
<evidence type="ECO:0000313" key="1">
    <source>
        <dbReference type="EMBL" id="CAA9457255.1"/>
    </source>
</evidence>
<feature type="non-terminal residue" evidence="1">
    <location>
        <position position="42"/>
    </location>
</feature>
<gene>
    <name evidence="1" type="ORF">AVDCRST_MAG28-2675</name>
</gene>
<dbReference type="AlphaFoldDB" id="A0A6J4QWK8"/>
<sequence length="42" mass="4336">GLVASTGGIRTRETEEPVALFLVATAGRRPGRKGGRSVGELL</sequence>
<organism evidence="1">
    <name type="scientific">uncultured Rubrobacteraceae bacterium</name>
    <dbReference type="NCBI Taxonomy" id="349277"/>
    <lineage>
        <taxon>Bacteria</taxon>
        <taxon>Bacillati</taxon>
        <taxon>Actinomycetota</taxon>
        <taxon>Rubrobacteria</taxon>
        <taxon>Rubrobacterales</taxon>
        <taxon>Rubrobacteraceae</taxon>
        <taxon>environmental samples</taxon>
    </lineage>
</organism>
<protein>
    <submittedName>
        <fullName evidence="1">Uncharacterized protein</fullName>
    </submittedName>
</protein>
<dbReference type="EMBL" id="CADCVE010000060">
    <property type="protein sequence ID" value="CAA9457255.1"/>
    <property type="molecule type" value="Genomic_DNA"/>
</dbReference>
<accession>A0A6J4QWK8</accession>